<evidence type="ECO:0000313" key="1">
    <source>
        <dbReference type="EMBL" id="QSO46734.1"/>
    </source>
</evidence>
<name>A0A9X7VXB7_9BACL</name>
<dbReference type="RefSeq" id="WP_206656098.1">
    <property type="nucleotide sequence ID" value="NZ_CP071182.1"/>
</dbReference>
<evidence type="ECO:0000313" key="2">
    <source>
        <dbReference type="Proteomes" id="UP000663505"/>
    </source>
</evidence>
<dbReference type="Proteomes" id="UP000663505">
    <property type="component" value="Chromosome"/>
</dbReference>
<dbReference type="EMBL" id="CP071182">
    <property type="protein sequence ID" value="QSO46734.1"/>
    <property type="molecule type" value="Genomic_DNA"/>
</dbReference>
<proteinExistence type="predicted"/>
<dbReference type="KEGG" id="afx:JZ786_20190"/>
<organism evidence="1 2">
    <name type="scientific">Alicyclobacillus mengziensis</name>
    <dbReference type="NCBI Taxonomy" id="2931921"/>
    <lineage>
        <taxon>Bacteria</taxon>
        <taxon>Bacillati</taxon>
        <taxon>Bacillota</taxon>
        <taxon>Bacilli</taxon>
        <taxon>Bacillales</taxon>
        <taxon>Alicyclobacillaceae</taxon>
        <taxon>Alicyclobacillus</taxon>
    </lineage>
</organism>
<gene>
    <name evidence="1" type="ORF">JZ786_20190</name>
</gene>
<reference evidence="1 2" key="1">
    <citation type="submission" date="2021-02" db="EMBL/GenBank/DDBJ databases">
        <title>Alicyclobacillus curvatus sp. nov. and Alicyclobacillus mengziensis sp. nov., two acidophilic bacteria isolated from acid mine drainage.</title>
        <authorList>
            <person name="Huang Y."/>
        </authorList>
    </citation>
    <scope>NUCLEOTIDE SEQUENCE [LARGE SCALE GENOMIC DNA]</scope>
    <source>
        <strain evidence="1 2">S30H14</strain>
    </source>
</reference>
<keyword evidence="2" id="KW-1185">Reference proteome</keyword>
<protein>
    <submittedName>
        <fullName evidence="1">Uncharacterized protein</fullName>
    </submittedName>
</protein>
<dbReference type="AlphaFoldDB" id="A0A9X7VXB7"/>
<accession>A0A9X7VXB7</accession>
<sequence>MFHTRRAIELSPDDVSLKEHLLLFHDIPEKLVTTEEARKIAEEIISVAPDSPTAKSILGM</sequence>